<feature type="compositionally biased region" description="Low complexity" evidence="1">
    <location>
        <begin position="227"/>
        <end position="245"/>
    </location>
</feature>
<name>A0A0D0B9E2_9AGAR</name>
<feature type="compositionally biased region" description="Basic residues" evidence="1">
    <location>
        <begin position="1815"/>
        <end position="1830"/>
    </location>
</feature>
<evidence type="ECO:0000313" key="2">
    <source>
        <dbReference type="EMBL" id="KIK60250.1"/>
    </source>
</evidence>
<feature type="region of interest" description="Disordered" evidence="1">
    <location>
        <begin position="208"/>
        <end position="272"/>
    </location>
</feature>
<evidence type="ECO:0000256" key="1">
    <source>
        <dbReference type="SAM" id="MobiDB-lite"/>
    </source>
</evidence>
<feature type="region of interest" description="Disordered" evidence="1">
    <location>
        <begin position="44"/>
        <end position="149"/>
    </location>
</feature>
<dbReference type="Proteomes" id="UP000053593">
    <property type="component" value="Unassembled WGS sequence"/>
</dbReference>
<feature type="compositionally biased region" description="Basic residues" evidence="1">
    <location>
        <begin position="61"/>
        <end position="79"/>
    </location>
</feature>
<feature type="region of interest" description="Disordered" evidence="1">
    <location>
        <begin position="1781"/>
        <end position="1830"/>
    </location>
</feature>
<proteinExistence type="predicted"/>
<dbReference type="HOGENOM" id="CLU_004051_0_0_1"/>
<accession>A0A0D0B9E2</accession>
<gene>
    <name evidence="2" type="ORF">GYMLUDRAFT_244677</name>
</gene>
<feature type="compositionally biased region" description="Basic residues" evidence="1">
    <location>
        <begin position="860"/>
        <end position="878"/>
    </location>
</feature>
<evidence type="ECO:0000313" key="3">
    <source>
        <dbReference type="Proteomes" id="UP000053593"/>
    </source>
</evidence>
<organism evidence="2 3">
    <name type="scientific">Collybiopsis luxurians FD-317 M1</name>
    <dbReference type="NCBI Taxonomy" id="944289"/>
    <lineage>
        <taxon>Eukaryota</taxon>
        <taxon>Fungi</taxon>
        <taxon>Dikarya</taxon>
        <taxon>Basidiomycota</taxon>
        <taxon>Agaricomycotina</taxon>
        <taxon>Agaricomycetes</taxon>
        <taxon>Agaricomycetidae</taxon>
        <taxon>Agaricales</taxon>
        <taxon>Marasmiineae</taxon>
        <taxon>Omphalotaceae</taxon>
        <taxon>Collybiopsis</taxon>
        <taxon>Collybiopsis luxurians</taxon>
    </lineage>
</organism>
<feature type="compositionally biased region" description="Low complexity" evidence="1">
    <location>
        <begin position="916"/>
        <end position="926"/>
    </location>
</feature>
<sequence length="1830" mass="207060">MRLTCSSPTPFLRFSPSITKMLNFLQYLGRAIVDWFTEPKHKQKRKRYDVLSSEDESPARDKHRGRSRERHRQKRRRIRLSSTSLEQQRKEKNRKAQKYIRFQLPSSDSEGLVSEEERPRASRRNSKYQSRTSSQVGDPPQTAPSNSNIIYSMPSQGLLPVLDANSGQILYYVSSQNAVVTPPIPPPSLPPTHTLYRRDSSGNYIPVAPDTSTSDQSRSILPTPVVSSMSSSKPASAAEAAPKSEGWPELDLSDPAPLTKFTPLDNQPAPAARRDLDQGVIFTSLSLLNGGTWDSWPSGRFAIDINFQEFESCKKLEVHWPTQVNGGDKKGSANADTITGGLISNKQCLGVIRCSNDRCNGVIIRPKIKSNRLKEQLLQNCPKCNSSGCLAHHPCPSKSFLITWGRIGENQSTAKFRYINGVPHNHSRISQVKHFSASEQKEFEELVRTHPKAGPSALTAGPQVLGGYGKGAAKIGQAGKNRSFVAYSARKFKSRALAQNGHWFVDQFADWQKRHQGLVRSAVFSGDITIISVQTGWMCQMLVPESTVAEPVNGLVTDAAHGYWSVGRHLLIVTSVFCAALGVWVPGLFTFSDGATKDHYRHHFLGVFESILDVAQQRGVEVRDEMFLMVVDFSDAQMMGFKDAFLEVFMSADFETRTYDELVTAADRLLRGCEYHFRSGVTSVARVGGIIRKDEQSDFKALVLSLCSLESKEAFEEMVQLILSRWSNVRPWLQWWLRPAHAQMLFPSHRMMAPELVAQIPSSTNAEESMHFTIYQVAGGRNFELIEGLDGLVHVEEWFHGRYDHVLAGGKDRYGISGMEFRKKEYAKYGRTKASRNPGRRKRHLQEGKPPTQNLFEHGHSKRKKEKRNKRLQKKSRNANKLGDSETGELANDKDPNSHSKLSRSSQGQGTLGVDASQSAKSKSSQQYKHDFNAEFKQISAKEYKFLPGIPWDRNSCWLDATLEALFWALGTSEVHWSDVSKLAAQIKEKEPAHLALHFYTYLQSRRGWPLSSFLKTPVKKCQTLAQQRDDLRDTLIRLKLVTFSDDIYRYRDALSWVNALLCPPQAVKSSLNAYFVGLSFHLDLCRDSEKEQINHLLVSRPKTQSFLFNCLGPDVWKENEGNVLTWFNSVTELQPYNQGSKVDRCWRRVDDDNPSEVFQACIGACTHSTFFLRLPSIMILEPDTSQTPAWDFPRFLGGKSPKNHRFELVGRIFFGHSHFICRFSVPSSSSRRAVYQYDGIANRGYSQHLAGSIDSLLAGTTPSDLPLGYTTYAAIYRLEGGQEAQEQLYQSQINKAKKYLKLDFTNPKCPVPISNDYCTLTQDDRGLWSNPLSAKWNRSSEFQLCKSYNEMNSQAGKINASTDINPGASTADCNSSTDPIKMSLPMLTDPPSSSPEPQTPLHIQCRCGEEENGHRVSLKLDVDKCKRCGNYSHVACQTYRISAALPTPFFCDMCLSPSELKKRCNPLGPLKVTRRTEFESIADLGTRLYPGKMALGRKGDTFFYPCRLIRQEPRKSWLVKWWRHVNHSSAGKIETITSNCLVDALFGNADERRKIRLGEWKRAHVTLEIEDEEDQLSKPQTLRYTTEFRHALQPHIDILDALLNRPDEVASDIVPAKRWAKMQNGLPGKAVPFVGLLSHQDQLRINNWFWEKIPNAKSKVSEWLATIPIAHARTLFIAHRYRKRIEDSWELVSNQSSYEESENYVVEEAWRLLQEYTGMTNDGRPKLPAVDVDLEALRILEQRMFDRSDAAGPAGNYQWGLDIGHHENKWDPWDQFAPESAIGYQRREASPPVRGPEFKSDSEGEEEQPPSNKPRPRPRMITRAKSGRS</sequence>
<evidence type="ECO:0008006" key="4">
    <source>
        <dbReference type="Google" id="ProtNLM"/>
    </source>
</evidence>
<dbReference type="EMBL" id="KN834776">
    <property type="protein sequence ID" value="KIK60250.1"/>
    <property type="molecule type" value="Genomic_DNA"/>
</dbReference>
<reference evidence="2 3" key="1">
    <citation type="submission" date="2014-04" db="EMBL/GenBank/DDBJ databases">
        <title>Evolutionary Origins and Diversification of the Mycorrhizal Mutualists.</title>
        <authorList>
            <consortium name="DOE Joint Genome Institute"/>
            <consortium name="Mycorrhizal Genomics Consortium"/>
            <person name="Kohler A."/>
            <person name="Kuo A."/>
            <person name="Nagy L.G."/>
            <person name="Floudas D."/>
            <person name="Copeland A."/>
            <person name="Barry K.W."/>
            <person name="Cichocki N."/>
            <person name="Veneault-Fourrey C."/>
            <person name="LaButti K."/>
            <person name="Lindquist E.A."/>
            <person name="Lipzen A."/>
            <person name="Lundell T."/>
            <person name="Morin E."/>
            <person name="Murat C."/>
            <person name="Riley R."/>
            <person name="Ohm R."/>
            <person name="Sun H."/>
            <person name="Tunlid A."/>
            <person name="Henrissat B."/>
            <person name="Grigoriev I.V."/>
            <person name="Hibbett D.S."/>
            <person name="Martin F."/>
        </authorList>
    </citation>
    <scope>NUCLEOTIDE SEQUENCE [LARGE SCALE GENOMIC DNA]</scope>
    <source>
        <strain evidence="2 3">FD-317 M1</strain>
    </source>
</reference>
<feature type="compositionally biased region" description="Polar residues" evidence="1">
    <location>
        <begin position="127"/>
        <end position="136"/>
    </location>
</feature>
<feature type="region of interest" description="Disordered" evidence="1">
    <location>
        <begin position="828"/>
        <end position="926"/>
    </location>
</feature>
<protein>
    <recommendedName>
        <fullName evidence="4">Zinc finger PHD-type domain-containing protein</fullName>
    </recommendedName>
</protein>
<keyword evidence="3" id="KW-1185">Reference proteome</keyword>
<feature type="compositionally biased region" description="Basic residues" evidence="1">
    <location>
        <begin position="830"/>
        <end position="844"/>
    </location>
</feature>
<dbReference type="OrthoDB" id="3054746at2759"/>
<feature type="compositionally biased region" description="Polar residues" evidence="1">
    <location>
        <begin position="210"/>
        <end position="220"/>
    </location>
</feature>
<feature type="compositionally biased region" description="Polar residues" evidence="1">
    <location>
        <begin position="899"/>
        <end position="909"/>
    </location>
</feature>